<evidence type="ECO:0000256" key="1">
    <source>
        <dbReference type="SAM" id="MobiDB-lite"/>
    </source>
</evidence>
<gene>
    <name evidence="2" type="ORF">PGLA2088_LOCUS4042</name>
</gene>
<feature type="region of interest" description="Disordered" evidence="1">
    <location>
        <begin position="48"/>
        <end position="112"/>
    </location>
</feature>
<dbReference type="Proteomes" id="UP000626109">
    <property type="component" value="Unassembled WGS sequence"/>
</dbReference>
<dbReference type="EMBL" id="CAJNNW010003647">
    <property type="protein sequence ID" value="CAE8645597.1"/>
    <property type="molecule type" value="Genomic_DNA"/>
</dbReference>
<feature type="compositionally biased region" description="Basic and acidic residues" evidence="1">
    <location>
        <begin position="67"/>
        <end position="76"/>
    </location>
</feature>
<accession>A0A813I661</accession>
<proteinExistence type="predicted"/>
<sequence>ELLANRTLRCALSAEAQRLAEPFHLSRTVERYALALHALHRDLAAELRGDGNHNYDDNSSDNNNRGEIGRNGDRSGRGPMAAALRQASRPGEAGVSAGMAGGVRRRGARSNL</sequence>
<feature type="compositionally biased region" description="Basic residues" evidence="1">
    <location>
        <begin position="103"/>
        <end position="112"/>
    </location>
</feature>
<protein>
    <submittedName>
        <fullName evidence="2">Uncharacterized protein</fullName>
    </submittedName>
</protein>
<comment type="caution">
    <text evidence="2">The sequence shown here is derived from an EMBL/GenBank/DDBJ whole genome shotgun (WGS) entry which is preliminary data.</text>
</comment>
<reference evidence="2" key="1">
    <citation type="submission" date="2021-02" db="EMBL/GenBank/DDBJ databases">
        <authorList>
            <person name="Dougan E. K."/>
            <person name="Rhodes N."/>
            <person name="Thang M."/>
            <person name="Chan C."/>
        </authorList>
    </citation>
    <scope>NUCLEOTIDE SEQUENCE</scope>
</reference>
<feature type="non-terminal residue" evidence="2">
    <location>
        <position position="112"/>
    </location>
</feature>
<evidence type="ECO:0000313" key="3">
    <source>
        <dbReference type="Proteomes" id="UP000626109"/>
    </source>
</evidence>
<evidence type="ECO:0000313" key="2">
    <source>
        <dbReference type="EMBL" id="CAE8645597.1"/>
    </source>
</evidence>
<organism evidence="2 3">
    <name type="scientific">Polarella glacialis</name>
    <name type="common">Dinoflagellate</name>
    <dbReference type="NCBI Taxonomy" id="89957"/>
    <lineage>
        <taxon>Eukaryota</taxon>
        <taxon>Sar</taxon>
        <taxon>Alveolata</taxon>
        <taxon>Dinophyceae</taxon>
        <taxon>Suessiales</taxon>
        <taxon>Suessiaceae</taxon>
        <taxon>Polarella</taxon>
    </lineage>
</organism>
<name>A0A813I661_POLGL</name>
<dbReference type="AlphaFoldDB" id="A0A813I661"/>